<dbReference type="Proteomes" id="UP001159363">
    <property type="component" value="Chromosome 1"/>
</dbReference>
<evidence type="ECO:0000256" key="1">
    <source>
        <dbReference type="SAM" id="MobiDB-lite"/>
    </source>
</evidence>
<dbReference type="EMBL" id="JARBHB010000001">
    <property type="protein sequence ID" value="KAJ8896013.1"/>
    <property type="molecule type" value="Genomic_DNA"/>
</dbReference>
<organism evidence="2 3">
    <name type="scientific">Dryococelus australis</name>
    <dbReference type="NCBI Taxonomy" id="614101"/>
    <lineage>
        <taxon>Eukaryota</taxon>
        <taxon>Metazoa</taxon>
        <taxon>Ecdysozoa</taxon>
        <taxon>Arthropoda</taxon>
        <taxon>Hexapoda</taxon>
        <taxon>Insecta</taxon>
        <taxon>Pterygota</taxon>
        <taxon>Neoptera</taxon>
        <taxon>Polyneoptera</taxon>
        <taxon>Phasmatodea</taxon>
        <taxon>Verophasmatodea</taxon>
        <taxon>Anareolatae</taxon>
        <taxon>Phasmatidae</taxon>
        <taxon>Eurycanthinae</taxon>
        <taxon>Dryococelus</taxon>
    </lineage>
</organism>
<accession>A0ABQ9IH38</accession>
<proteinExistence type="predicted"/>
<protein>
    <submittedName>
        <fullName evidence="2">Uncharacterized protein</fullName>
    </submittedName>
</protein>
<feature type="compositionally biased region" description="Basic and acidic residues" evidence="1">
    <location>
        <begin position="1"/>
        <end position="11"/>
    </location>
</feature>
<feature type="region of interest" description="Disordered" evidence="1">
    <location>
        <begin position="63"/>
        <end position="106"/>
    </location>
</feature>
<keyword evidence="3" id="KW-1185">Reference proteome</keyword>
<feature type="region of interest" description="Disordered" evidence="1">
    <location>
        <begin position="1"/>
        <end position="23"/>
    </location>
</feature>
<sequence length="439" mass="50187">MRKEHSDFENRQRRRERHASLQQALQNQIISKSQFSTLSTCESKSHQIDYNIVLPPDHETPLKHLLGRCKPDEESDSEETPVQPTLISEPPTNTDTESPSSQSSLVRLKSGRILRVRHQRTEVLPNFCTIMLASRRTIKVLIPPKAVPRNQLEQSEANFIPARQPTRPRWINHTALNYWPILATLNVRQMNRPVHVVCPTTWPRPQQPAYACVLAYGGGRQPPLDQALLDITLKISSPLRSKHGNHLVAASCLSATRLPGRPHGASVRQLHYTHLHNLSVGLEQLCHMLVVKVEPTVIAFLLCSTHKLLQGQVHYVTLPLPLRFLANHKPPFNTLCTDHDNKQFDMVKARSQLYQTPNKAEQDLRLCHFMSVWEQKRKHPRIGTSTEKAKPLKCTSTGQMHFMILQSSLHPVHILCVLIFNKFSRFPGHLSRRHFIADK</sequence>
<comment type="caution">
    <text evidence="2">The sequence shown here is derived from an EMBL/GenBank/DDBJ whole genome shotgun (WGS) entry which is preliminary data.</text>
</comment>
<name>A0ABQ9IH38_9NEOP</name>
<feature type="compositionally biased region" description="Polar residues" evidence="1">
    <location>
        <begin position="80"/>
        <end position="105"/>
    </location>
</feature>
<gene>
    <name evidence="2" type="ORF">PR048_001354</name>
</gene>
<reference evidence="2 3" key="1">
    <citation type="submission" date="2023-02" db="EMBL/GenBank/DDBJ databases">
        <title>LHISI_Scaffold_Assembly.</title>
        <authorList>
            <person name="Stuart O.P."/>
            <person name="Cleave R."/>
            <person name="Magrath M.J.L."/>
            <person name="Mikheyev A.S."/>
        </authorList>
    </citation>
    <scope>NUCLEOTIDE SEQUENCE [LARGE SCALE GENOMIC DNA]</scope>
    <source>
        <strain evidence="2">Daus_M_001</strain>
        <tissue evidence="2">Leg muscle</tissue>
    </source>
</reference>
<evidence type="ECO:0000313" key="2">
    <source>
        <dbReference type="EMBL" id="KAJ8896013.1"/>
    </source>
</evidence>
<evidence type="ECO:0000313" key="3">
    <source>
        <dbReference type="Proteomes" id="UP001159363"/>
    </source>
</evidence>